<sequence>MEEFICGGYEKGTLGSGLLTKTYLLEHNWVHDSDWSLDHDDRKSASVKKIEIRHLSLAQTADTFAKAIRTQAFLKPCFKLNVVISATTISLGRWLNGICCVFGIWMQLLS</sequence>
<dbReference type="Gramene" id="MELO3C034446.2.1">
    <property type="protein sequence ID" value="MELO3C034446.2.1"/>
    <property type="gene ID" value="MELO3C034446.2"/>
</dbReference>
<dbReference type="EnsemblPlants" id="MELO3C034446.2.1">
    <property type="protein sequence ID" value="MELO3C034446.2.1"/>
    <property type="gene ID" value="MELO3C034446.2"/>
</dbReference>
<evidence type="ECO:0000313" key="1">
    <source>
        <dbReference type="EnsemblPlants" id="MELO3C034446.2.1"/>
    </source>
</evidence>
<organism evidence="1">
    <name type="scientific">Cucumis melo</name>
    <name type="common">Muskmelon</name>
    <dbReference type="NCBI Taxonomy" id="3656"/>
    <lineage>
        <taxon>Eukaryota</taxon>
        <taxon>Viridiplantae</taxon>
        <taxon>Streptophyta</taxon>
        <taxon>Embryophyta</taxon>
        <taxon>Tracheophyta</taxon>
        <taxon>Spermatophyta</taxon>
        <taxon>Magnoliopsida</taxon>
        <taxon>eudicotyledons</taxon>
        <taxon>Gunneridae</taxon>
        <taxon>Pentapetalae</taxon>
        <taxon>rosids</taxon>
        <taxon>fabids</taxon>
        <taxon>Cucurbitales</taxon>
        <taxon>Cucurbitaceae</taxon>
        <taxon>Benincaseae</taxon>
        <taxon>Cucumis</taxon>
    </lineage>
</organism>
<protein>
    <submittedName>
        <fullName evidence="1">Uncharacterized protein</fullName>
    </submittedName>
</protein>
<reference evidence="1" key="1">
    <citation type="submission" date="2023-03" db="UniProtKB">
        <authorList>
            <consortium name="EnsemblPlants"/>
        </authorList>
    </citation>
    <scope>IDENTIFICATION</scope>
</reference>
<accession>A0A9I9EIX5</accession>
<proteinExistence type="predicted"/>
<dbReference type="AlphaFoldDB" id="A0A9I9EIX5"/>
<name>A0A9I9EIX5_CUCME</name>